<evidence type="ECO:0000313" key="2">
    <source>
        <dbReference type="Proteomes" id="UP001392318"/>
    </source>
</evidence>
<name>A0ACC6RGJ5_9BURK</name>
<keyword evidence="2" id="KW-1185">Reference proteome</keyword>
<evidence type="ECO:0000313" key="1">
    <source>
        <dbReference type="EMBL" id="MEM5400787.1"/>
    </source>
</evidence>
<sequence>MKLNEVVDKYIALRDKKAQMNEELKEKLKPIDAAMEQIEAVLLQTFEKLGTDSCKTSGGTAYVSTRTSATVADKEAFKNFIMSDEENWAMADVRAAKKAIEQFVEENQDLPPGINWSEERVINVRRT</sequence>
<dbReference type="EMBL" id="JAYMRU010000007">
    <property type="protein sequence ID" value="MEM5400787.1"/>
    <property type="molecule type" value="Genomic_DNA"/>
</dbReference>
<dbReference type="Proteomes" id="UP001392318">
    <property type="component" value="Unassembled WGS sequence"/>
</dbReference>
<organism evidence="1 2">
    <name type="scientific">Paraburkholderia unamae</name>
    <dbReference type="NCBI Taxonomy" id="219649"/>
    <lineage>
        <taxon>Bacteria</taxon>
        <taxon>Pseudomonadati</taxon>
        <taxon>Pseudomonadota</taxon>
        <taxon>Betaproteobacteria</taxon>
        <taxon>Burkholderiales</taxon>
        <taxon>Burkholderiaceae</taxon>
        <taxon>Paraburkholderia</taxon>
    </lineage>
</organism>
<accession>A0ACC6RGJ5</accession>
<proteinExistence type="predicted"/>
<gene>
    <name evidence="1" type="ORF">VSR83_11910</name>
</gene>
<protein>
    <submittedName>
        <fullName evidence="1">Uncharacterized protein</fullName>
    </submittedName>
</protein>
<reference evidence="1" key="1">
    <citation type="submission" date="2024-01" db="EMBL/GenBank/DDBJ databases">
        <title>The diversity of rhizobia nodulating Mimosa spp. in eleven states of Brazil covering several biomes is determined by host plant, location, and edaphic factors.</title>
        <authorList>
            <person name="Rouws L."/>
            <person name="Barauna A."/>
            <person name="Beukes C."/>
            <person name="De Faria S.M."/>
            <person name="Gross E."/>
            <person name="Dos Reis Junior F.B."/>
            <person name="Simon M."/>
            <person name="Maluk M."/>
            <person name="Odee D.W."/>
            <person name="Kenicer G."/>
            <person name="Young J.P.W."/>
            <person name="Reis V.M."/>
            <person name="Zilli J."/>
            <person name="James E.K."/>
        </authorList>
    </citation>
    <scope>NUCLEOTIDE SEQUENCE</scope>
    <source>
        <strain evidence="1">JPY452</strain>
    </source>
</reference>
<comment type="caution">
    <text evidence="1">The sequence shown here is derived from an EMBL/GenBank/DDBJ whole genome shotgun (WGS) entry which is preliminary data.</text>
</comment>